<dbReference type="EMBL" id="CAUJNA010000202">
    <property type="protein sequence ID" value="CAJ1373525.1"/>
    <property type="molecule type" value="Genomic_DNA"/>
</dbReference>
<feature type="compositionally biased region" description="Polar residues" evidence="1">
    <location>
        <begin position="21"/>
        <end position="30"/>
    </location>
</feature>
<name>A0AA36HRN3_9DINO</name>
<dbReference type="Proteomes" id="UP001178507">
    <property type="component" value="Unassembled WGS sequence"/>
</dbReference>
<accession>A0AA36HRN3</accession>
<protein>
    <submittedName>
        <fullName evidence="2">Uncharacterized protein</fullName>
    </submittedName>
</protein>
<feature type="compositionally biased region" description="Polar residues" evidence="1">
    <location>
        <begin position="1"/>
        <end position="13"/>
    </location>
</feature>
<feature type="region of interest" description="Disordered" evidence="1">
    <location>
        <begin position="1"/>
        <end position="40"/>
    </location>
</feature>
<sequence length="127" mass="13550">MGNTASCCTSSAGNEKPEVTVATSAPSSTAEDVKQASAESETPRCVLRFVLPDGSSKEIVFTQRPLGIDFSRSLPLTCKRLKPDLQGEKKEVKIGWCVSHINDQPLPVTFEETLGTLTKAVSVLPSA</sequence>
<comment type="caution">
    <text evidence="2">The sequence shown here is derived from an EMBL/GenBank/DDBJ whole genome shotgun (WGS) entry which is preliminary data.</text>
</comment>
<organism evidence="2 3">
    <name type="scientific">Effrenium voratum</name>
    <dbReference type="NCBI Taxonomy" id="2562239"/>
    <lineage>
        <taxon>Eukaryota</taxon>
        <taxon>Sar</taxon>
        <taxon>Alveolata</taxon>
        <taxon>Dinophyceae</taxon>
        <taxon>Suessiales</taxon>
        <taxon>Symbiodiniaceae</taxon>
        <taxon>Effrenium</taxon>
    </lineage>
</organism>
<evidence type="ECO:0000313" key="3">
    <source>
        <dbReference type="Proteomes" id="UP001178507"/>
    </source>
</evidence>
<reference evidence="2" key="1">
    <citation type="submission" date="2023-08" db="EMBL/GenBank/DDBJ databases">
        <authorList>
            <person name="Chen Y."/>
            <person name="Shah S."/>
            <person name="Dougan E. K."/>
            <person name="Thang M."/>
            <person name="Chan C."/>
        </authorList>
    </citation>
    <scope>NUCLEOTIDE SEQUENCE</scope>
</reference>
<gene>
    <name evidence="2" type="ORF">EVOR1521_LOCUS3313</name>
</gene>
<evidence type="ECO:0000256" key="1">
    <source>
        <dbReference type="SAM" id="MobiDB-lite"/>
    </source>
</evidence>
<dbReference type="AlphaFoldDB" id="A0AA36HRN3"/>
<evidence type="ECO:0000313" key="2">
    <source>
        <dbReference type="EMBL" id="CAJ1373525.1"/>
    </source>
</evidence>
<keyword evidence="3" id="KW-1185">Reference proteome</keyword>
<proteinExistence type="predicted"/>